<protein>
    <submittedName>
        <fullName evidence="1">Uncharacterized protein</fullName>
    </submittedName>
</protein>
<sequence length="72" mass="8554">MKGMWMVYTNEYGVTLITDDYEEAVLEYNKYKDMLLNDEIYADDEIILAKVDKRIFAFQKEFGNVIELNISE</sequence>
<reference evidence="1" key="1">
    <citation type="journal article" date="2021" name="Proc. Natl. Acad. Sci. U.S.A.">
        <title>A Catalog of Tens of Thousands of Viruses from Human Metagenomes Reveals Hidden Associations with Chronic Diseases.</title>
        <authorList>
            <person name="Tisza M.J."/>
            <person name="Buck C.B."/>
        </authorList>
    </citation>
    <scope>NUCLEOTIDE SEQUENCE</scope>
    <source>
        <strain evidence="1">CtE0n6</strain>
    </source>
</reference>
<evidence type="ECO:0000313" key="1">
    <source>
        <dbReference type="EMBL" id="DAE29954.1"/>
    </source>
</evidence>
<dbReference type="EMBL" id="BK059101">
    <property type="protein sequence ID" value="DAE29954.1"/>
    <property type="molecule type" value="Genomic_DNA"/>
</dbReference>
<organism evidence="1">
    <name type="scientific">virus sp. ctE0n6</name>
    <dbReference type="NCBI Taxonomy" id="2827985"/>
    <lineage>
        <taxon>Viruses</taxon>
    </lineage>
</organism>
<name>A0A8S5RFQ2_9VIRU</name>
<proteinExistence type="predicted"/>
<accession>A0A8S5RFQ2</accession>